<evidence type="ECO:0000259" key="1">
    <source>
        <dbReference type="Pfam" id="PF02350"/>
    </source>
</evidence>
<dbReference type="AlphaFoldDB" id="A0A2A2H9G2"/>
<comment type="caution">
    <text evidence="2">The sequence shown here is derived from an EMBL/GenBank/DDBJ whole genome shotgun (WGS) entry which is preliminary data.</text>
</comment>
<dbReference type="OrthoDB" id="7018at2157"/>
<dbReference type="InterPro" id="IPR003331">
    <property type="entry name" value="UDP_GlcNAc_Epimerase_2_dom"/>
</dbReference>
<evidence type="ECO:0000313" key="3">
    <source>
        <dbReference type="Proteomes" id="UP000217784"/>
    </source>
</evidence>
<dbReference type="SUPFAM" id="SSF53756">
    <property type="entry name" value="UDP-Glycosyltransferase/glycogen phosphorylase"/>
    <property type="match status" value="1"/>
</dbReference>
<proteinExistence type="predicted"/>
<organism evidence="2 3">
    <name type="scientific">Methanobacterium bryantii</name>
    <dbReference type="NCBI Taxonomy" id="2161"/>
    <lineage>
        <taxon>Archaea</taxon>
        <taxon>Methanobacteriati</taxon>
        <taxon>Methanobacteriota</taxon>
        <taxon>Methanomada group</taxon>
        <taxon>Methanobacteria</taxon>
        <taxon>Methanobacteriales</taxon>
        <taxon>Methanobacteriaceae</taxon>
        <taxon>Methanobacterium</taxon>
    </lineage>
</organism>
<dbReference type="RefSeq" id="WP_069583538.1">
    <property type="nucleotide sequence ID" value="NZ_LMVM01000001.1"/>
</dbReference>
<dbReference type="Pfam" id="PF02350">
    <property type="entry name" value="Epimerase_2"/>
    <property type="match status" value="1"/>
</dbReference>
<dbReference type="Proteomes" id="UP000217784">
    <property type="component" value="Unassembled WGS sequence"/>
</dbReference>
<evidence type="ECO:0000313" key="2">
    <source>
        <dbReference type="EMBL" id="PAV06091.1"/>
    </source>
</evidence>
<dbReference type="EMBL" id="LMVM01000001">
    <property type="protein sequence ID" value="PAV06091.1"/>
    <property type="molecule type" value="Genomic_DNA"/>
</dbReference>
<dbReference type="InterPro" id="IPR029767">
    <property type="entry name" value="WecB-like"/>
</dbReference>
<dbReference type="CDD" id="cd03786">
    <property type="entry name" value="GTB_UDP-GlcNAc_2-Epimerase"/>
    <property type="match status" value="1"/>
</dbReference>
<dbReference type="PANTHER" id="PTHR43174">
    <property type="entry name" value="UDP-N-ACETYLGLUCOSAMINE 2-EPIMERASE"/>
    <property type="match status" value="1"/>
</dbReference>
<reference evidence="2 3" key="1">
    <citation type="journal article" date="2017" name="BMC Genomics">
        <title>Genomic analysis of methanogenic archaea reveals a shift towards energy conservation.</title>
        <authorList>
            <person name="Gilmore S.P."/>
            <person name="Henske J.K."/>
            <person name="Sexton J.A."/>
            <person name="Solomon K.V."/>
            <person name="Seppala S."/>
            <person name="Yoo J.I."/>
            <person name="Huyett L.M."/>
            <person name="Pressman A."/>
            <person name="Cogan J.Z."/>
            <person name="Kivenson V."/>
            <person name="Peng X."/>
            <person name="Tan Y."/>
            <person name="Valentine D.L."/>
            <person name="O'Malley M.A."/>
        </authorList>
    </citation>
    <scope>NUCLEOTIDE SEQUENCE [LARGE SCALE GENOMIC DNA]</scope>
    <source>
        <strain evidence="2 3">M.o.H.</strain>
    </source>
</reference>
<feature type="domain" description="UDP-N-acetylglucosamine 2-epimerase" evidence="1">
    <location>
        <begin position="23"/>
        <end position="360"/>
    </location>
</feature>
<accession>A0A2A2H9G2</accession>
<dbReference type="Gene3D" id="3.40.50.2000">
    <property type="entry name" value="Glycogen Phosphorylase B"/>
    <property type="match status" value="2"/>
</dbReference>
<dbReference type="PANTHER" id="PTHR43174:SF1">
    <property type="entry name" value="UDP-N-ACETYLGLUCOSAMINE 2-EPIMERASE"/>
    <property type="match status" value="1"/>
</dbReference>
<gene>
    <name evidence="2" type="ORF">ASJ80_14745</name>
</gene>
<sequence length="436" mass="49001">MKIAVIIGTRPEIIKMAPVIDEIEKRSIDYILIHTGQHYDHEMSDQFFIDLELKKPDFNIGVGSGSHGKQTATMMNGIEDVLVAEKPDIVLVQGDTNAVLAGALVASKLHIPVGHVEAGLRSYDKSMPEEINREIADVCSKLYFVPTEESAVNLLFEGISPKDIFITGNTIVDTCIRNLKIAQKSEEKPKFDFEGDILTLTMHRAENVDNRERLQNIIDALLELDDVTVVFPVHPRTVKTLKEFDMFDKLENADHIELIKPVGYLDFLLLMSKSKFIMTDSGGLQEEAITLNVPCMTLRYNTERPETVEAGGNILVGAEKDKITGTVKEILNNSDLYDKMSRAENPYGSGDSSKEILDAILDLYHQGELKITVPEDIMKNRTRKLIEIKEDILVQEFENNEDSIVKIVFEDGNARFPYENLNLNGKTALIDSFKED</sequence>
<keyword evidence="3" id="KW-1185">Reference proteome</keyword>
<dbReference type="NCBIfam" id="TIGR00236">
    <property type="entry name" value="wecB"/>
    <property type="match status" value="1"/>
</dbReference>
<name>A0A2A2H9G2_METBR</name>
<protein>
    <submittedName>
        <fullName evidence="2">UDP-N-acetyl glucosamine 2-epimerase</fullName>
    </submittedName>
</protein>